<dbReference type="Proteomes" id="UP000031535">
    <property type="component" value="Unassembled WGS sequence"/>
</dbReference>
<dbReference type="PANTHER" id="PTHR46683">
    <property type="entry name" value="OROTATE PHOSPHORIBOSYLTRANSFERASE 1-RELATED"/>
    <property type="match status" value="1"/>
</dbReference>
<feature type="domain" description="Phosphoribosyltransferase" evidence="11">
    <location>
        <begin position="51"/>
        <end position="165"/>
    </location>
</feature>
<feature type="binding site" description="in other chain" evidence="10">
    <location>
        <begin position="131"/>
        <end position="139"/>
    </location>
    <ligand>
        <name>5-phospho-alpha-D-ribose 1-diphosphate</name>
        <dbReference type="ChEBI" id="CHEBI:58017"/>
        <note>ligand shared between dimeric partners</note>
    </ligand>
</feature>
<dbReference type="EMBL" id="JXDG01000068">
    <property type="protein sequence ID" value="KIH81078.1"/>
    <property type="molecule type" value="Genomic_DNA"/>
</dbReference>
<evidence type="ECO:0000256" key="1">
    <source>
        <dbReference type="ARBA" id="ARBA00003769"/>
    </source>
</evidence>
<evidence type="ECO:0000256" key="7">
    <source>
        <dbReference type="ARBA" id="ARBA00022679"/>
    </source>
</evidence>
<dbReference type="PATRIC" id="fig|226910.6.peg.5366"/>
<dbReference type="GO" id="GO:0046132">
    <property type="term" value="P:pyrimidine ribonucleoside biosynthetic process"/>
    <property type="evidence" value="ECO:0007669"/>
    <property type="project" value="TreeGrafter"/>
</dbReference>
<dbReference type="SUPFAM" id="SSF53271">
    <property type="entry name" value="PRTase-like"/>
    <property type="match status" value="1"/>
</dbReference>
<dbReference type="GO" id="GO:0000287">
    <property type="term" value="F:magnesium ion binding"/>
    <property type="evidence" value="ECO:0007669"/>
    <property type="project" value="UniProtKB-UniRule"/>
</dbReference>
<dbReference type="InterPro" id="IPR004467">
    <property type="entry name" value="Or_phspho_trans_dom"/>
</dbReference>
<feature type="binding site" evidence="10">
    <location>
        <position position="112"/>
    </location>
    <ligand>
        <name>5-phospho-alpha-D-ribose 1-diphosphate</name>
        <dbReference type="ChEBI" id="CHEBI:58017"/>
        <note>ligand shared between dimeric partners</note>
    </ligand>
</feature>
<comment type="catalytic activity">
    <reaction evidence="10">
        <text>orotidine 5'-phosphate + diphosphate = orotate + 5-phospho-alpha-D-ribose 1-diphosphate</text>
        <dbReference type="Rhea" id="RHEA:10380"/>
        <dbReference type="ChEBI" id="CHEBI:30839"/>
        <dbReference type="ChEBI" id="CHEBI:33019"/>
        <dbReference type="ChEBI" id="CHEBI:57538"/>
        <dbReference type="ChEBI" id="CHEBI:58017"/>
        <dbReference type="EC" id="2.4.2.10"/>
    </reaction>
</comment>
<comment type="caution">
    <text evidence="12">The sequence shown here is derived from an EMBL/GenBank/DDBJ whole genome shotgun (WGS) entry which is preliminary data.</text>
</comment>
<dbReference type="STRING" id="226910.UCMB321_5376"/>
<dbReference type="HAMAP" id="MF_01208">
    <property type="entry name" value="PyrE"/>
    <property type="match status" value="1"/>
</dbReference>
<feature type="binding site" evidence="10">
    <location>
        <position position="163"/>
    </location>
    <ligand>
        <name>orotate</name>
        <dbReference type="ChEBI" id="CHEBI:30839"/>
    </ligand>
</feature>
<feature type="binding site" evidence="10">
    <location>
        <position position="135"/>
    </location>
    <ligand>
        <name>orotate</name>
        <dbReference type="ChEBI" id="CHEBI:30839"/>
    </ligand>
</feature>
<protein>
    <recommendedName>
        <fullName evidence="5 10">Orotate phosphoribosyltransferase</fullName>
        <shortName evidence="10">OPRT</shortName>
        <shortName evidence="10">OPRTase</shortName>
        <ecNumber evidence="5 10">2.4.2.10</ecNumber>
    </recommendedName>
</protein>
<reference evidence="12 13" key="1">
    <citation type="submission" date="2015-01" db="EMBL/GenBank/DDBJ databases">
        <title>Complete genome of Pseudomonas batumici UCM B-321 producer of the batumin antibiotic with strong antistaphilococcal and potential anticancer activity.</title>
        <authorList>
            <person name="Klochko V.V."/>
            <person name="Zelena L.B."/>
            <person name="Elena K.A."/>
            <person name="Reva O.N."/>
        </authorList>
    </citation>
    <scope>NUCLEOTIDE SEQUENCE [LARGE SCALE GENOMIC DNA]</scope>
    <source>
        <strain evidence="12 13">UCM B-321</strain>
    </source>
</reference>
<evidence type="ECO:0000259" key="11">
    <source>
        <dbReference type="Pfam" id="PF00156"/>
    </source>
</evidence>
<feature type="binding site" evidence="10">
    <location>
        <position position="110"/>
    </location>
    <ligand>
        <name>5-phospho-alpha-D-ribose 1-diphosphate</name>
        <dbReference type="ChEBI" id="CHEBI:58017"/>
        <note>ligand shared between dimeric partners</note>
    </ligand>
</feature>
<dbReference type="GO" id="GO:0044205">
    <property type="term" value="P:'de novo' UMP biosynthetic process"/>
    <property type="evidence" value="ECO:0007669"/>
    <property type="project" value="UniProtKB-UniRule"/>
</dbReference>
<evidence type="ECO:0000256" key="8">
    <source>
        <dbReference type="ARBA" id="ARBA00022842"/>
    </source>
</evidence>
<keyword evidence="13" id="KW-1185">Reference proteome</keyword>
<proteinExistence type="inferred from homology"/>
<evidence type="ECO:0000256" key="9">
    <source>
        <dbReference type="ARBA" id="ARBA00022975"/>
    </source>
</evidence>
<dbReference type="InterPro" id="IPR000836">
    <property type="entry name" value="PRTase_dom"/>
</dbReference>
<feature type="binding site" evidence="10">
    <location>
        <position position="106"/>
    </location>
    <ligand>
        <name>5-phospho-alpha-D-ribose 1-diphosphate</name>
        <dbReference type="ChEBI" id="CHEBI:58017"/>
        <note>ligand shared between dimeric partners</note>
    </ligand>
</feature>
<dbReference type="UniPathway" id="UPA00070">
    <property type="reaction ID" value="UER00119"/>
</dbReference>
<feature type="binding site" description="in other chain" evidence="10">
    <location>
        <position position="107"/>
    </location>
    <ligand>
        <name>5-phospho-alpha-D-ribose 1-diphosphate</name>
        <dbReference type="ChEBI" id="CHEBI:58017"/>
        <note>ligand shared between dimeric partners</note>
    </ligand>
</feature>
<dbReference type="PANTHER" id="PTHR46683:SF1">
    <property type="entry name" value="OROTATE PHOSPHORIBOSYLTRANSFERASE 1-RELATED"/>
    <property type="match status" value="1"/>
</dbReference>
<dbReference type="EC" id="2.4.2.10" evidence="5 10"/>
<dbReference type="InterPro" id="IPR023031">
    <property type="entry name" value="OPRT"/>
</dbReference>
<keyword evidence="7 10" id="KW-0808">Transferase</keyword>
<evidence type="ECO:0000256" key="4">
    <source>
        <dbReference type="ARBA" id="ARBA00011738"/>
    </source>
</evidence>
<evidence type="ECO:0000256" key="2">
    <source>
        <dbReference type="ARBA" id="ARBA00004889"/>
    </source>
</evidence>
<feature type="binding site" description="in other chain" evidence="10">
    <location>
        <position position="33"/>
    </location>
    <ligand>
        <name>5-phospho-alpha-D-ribose 1-diphosphate</name>
        <dbReference type="ChEBI" id="CHEBI:58017"/>
        <note>ligand shared between dimeric partners</note>
    </ligand>
</feature>
<dbReference type="AlphaFoldDB" id="A0A0C2ER28"/>
<dbReference type="GO" id="GO:0005737">
    <property type="term" value="C:cytoplasm"/>
    <property type="evidence" value="ECO:0007669"/>
    <property type="project" value="TreeGrafter"/>
</dbReference>
<dbReference type="GO" id="GO:0004588">
    <property type="term" value="F:orotate phosphoribosyltransferase activity"/>
    <property type="evidence" value="ECO:0007669"/>
    <property type="project" value="UniProtKB-UniRule"/>
</dbReference>
<dbReference type="Gene3D" id="3.40.50.2020">
    <property type="match status" value="1"/>
</dbReference>
<feature type="binding site" description="in other chain" evidence="10">
    <location>
        <begin position="79"/>
        <end position="80"/>
    </location>
    <ligand>
        <name>5-phospho-alpha-D-ribose 1-diphosphate</name>
        <dbReference type="ChEBI" id="CHEBI:58017"/>
        <note>ligand shared between dimeric partners</note>
    </ligand>
</feature>
<evidence type="ECO:0000256" key="10">
    <source>
        <dbReference type="HAMAP-Rule" id="MF_01208"/>
    </source>
</evidence>
<keyword evidence="8 10" id="KW-0460">Magnesium</keyword>
<name>A0A0C2ER28_9PSED</name>
<organism evidence="12 13">
    <name type="scientific">Pseudomonas batumici</name>
    <dbReference type="NCBI Taxonomy" id="226910"/>
    <lineage>
        <taxon>Bacteria</taxon>
        <taxon>Pseudomonadati</taxon>
        <taxon>Pseudomonadota</taxon>
        <taxon>Gammaproteobacteria</taxon>
        <taxon>Pseudomonadales</taxon>
        <taxon>Pseudomonadaceae</taxon>
        <taxon>Pseudomonas</taxon>
    </lineage>
</organism>
<evidence type="ECO:0000313" key="12">
    <source>
        <dbReference type="EMBL" id="KIH81078.1"/>
    </source>
</evidence>
<dbReference type="NCBIfam" id="TIGR00336">
    <property type="entry name" value="pyrE"/>
    <property type="match status" value="1"/>
</dbReference>
<dbReference type="Pfam" id="PF00156">
    <property type="entry name" value="Pribosyltran"/>
    <property type="match status" value="1"/>
</dbReference>
<comment type="cofactor">
    <cofactor evidence="10">
        <name>Mg(2+)</name>
        <dbReference type="ChEBI" id="CHEBI:18420"/>
    </cofactor>
</comment>
<evidence type="ECO:0000256" key="5">
    <source>
        <dbReference type="ARBA" id="ARBA00011971"/>
    </source>
</evidence>
<comment type="function">
    <text evidence="1 10">Catalyzes the transfer of a ribosyl phosphate group from 5-phosphoribose 1-diphosphate to orotate, leading to the formation of orotidine monophosphate (OMP).</text>
</comment>
<feature type="binding site" evidence="10">
    <location>
        <begin position="41"/>
        <end position="42"/>
    </location>
    <ligand>
        <name>orotate</name>
        <dbReference type="ChEBI" id="CHEBI:30839"/>
    </ligand>
</feature>
<keyword evidence="6 10" id="KW-0328">Glycosyltransferase</keyword>
<comment type="subunit">
    <text evidence="4 10">Homodimer.</text>
</comment>
<sequence>MVFGAFFMQAYQRDFIRFAIDRGVLRFGEFTLKSGRTSPYFFNAGLFNSGSALAQLGRFYAAAIVESGIAFDVLFGPAYKGIPLAAATAVALAEHHGRDLPWCFNRKEAKAHGEGGSLVGAPLAGDVLIIDDVITAGTAIREVMQIIQAQGAKPAGVLIALNRQERGNGELSAIQEVERDFAIPVVSIVSLTQVLQFLADDEQLKQHLPAVEAYRAQYGI</sequence>
<dbReference type="FunFam" id="3.40.50.2020:FF:000008">
    <property type="entry name" value="Orotate phosphoribosyltransferase"/>
    <property type="match status" value="1"/>
</dbReference>
<comment type="similarity">
    <text evidence="3 10">Belongs to the purine/pyrimidine phosphoribosyltransferase family. PyrE subfamily.</text>
</comment>
<dbReference type="GO" id="GO:0006207">
    <property type="term" value="P:'de novo' pyrimidine nucleobase biosynthetic process"/>
    <property type="evidence" value="ECO:0007669"/>
    <property type="project" value="TreeGrafter"/>
</dbReference>
<comment type="pathway">
    <text evidence="2 10">Pyrimidine metabolism; UMP biosynthesis via de novo pathway; UMP from orotate: step 1/2.</text>
</comment>
<gene>
    <name evidence="10" type="primary">pyrE</name>
    <name evidence="12" type="ORF">UCMB321_5376</name>
</gene>
<evidence type="ECO:0000256" key="6">
    <source>
        <dbReference type="ARBA" id="ARBA00022676"/>
    </source>
</evidence>
<accession>A0A0C2ER28</accession>
<evidence type="ECO:0000313" key="13">
    <source>
        <dbReference type="Proteomes" id="UP000031535"/>
    </source>
</evidence>
<keyword evidence="9 10" id="KW-0665">Pyrimidine biosynthesis</keyword>
<dbReference type="CDD" id="cd06223">
    <property type="entry name" value="PRTases_typeI"/>
    <property type="match status" value="1"/>
</dbReference>
<dbReference type="InterPro" id="IPR029057">
    <property type="entry name" value="PRTase-like"/>
</dbReference>
<evidence type="ECO:0000256" key="3">
    <source>
        <dbReference type="ARBA" id="ARBA00006340"/>
    </source>
</evidence>